<evidence type="ECO:0000313" key="4">
    <source>
        <dbReference type="Proteomes" id="UP000600363"/>
    </source>
</evidence>
<dbReference type="SUPFAM" id="SSF55347">
    <property type="entry name" value="Glyceraldehyde-3-phosphate dehydrogenase-like, C-terminal domain"/>
    <property type="match status" value="1"/>
</dbReference>
<dbReference type="GO" id="GO:0008654">
    <property type="term" value="P:phospholipid biosynthetic process"/>
    <property type="evidence" value="ECO:0007669"/>
    <property type="project" value="InterPro"/>
</dbReference>
<comment type="caution">
    <text evidence="3">The sequence shown here is derived from an EMBL/GenBank/DDBJ whole genome shotgun (WGS) entry which is preliminary data.</text>
</comment>
<evidence type="ECO:0000259" key="2">
    <source>
        <dbReference type="Pfam" id="PF01658"/>
    </source>
</evidence>
<dbReference type="InterPro" id="IPR002587">
    <property type="entry name" value="Myo-inos-1-P_Synthase"/>
</dbReference>
<dbReference type="SUPFAM" id="SSF51735">
    <property type="entry name" value="NAD(P)-binding Rossmann-fold domains"/>
    <property type="match status" value="1"/>
</dbReference>
<dbReference type="Gene3D" id="3.40.50.720">
    <property type="entry name" value="NAD(P)-binding Rossmann-like Domain"/>
    <property type="match status" value="1"/>
</dbReference>
<dbReference type="EMBL" id="DUIH01000021">
    <property type="protein sequence ID" value="HIH70074.1"/>
    <property type="molecule type" value="Genomic_DNA"/>
</dbReference>
<dbReference type="Proteomes" id="UP000600363">
    <property type="component" value="Unassembled WGS sequence"/>
</dbReference>
<protein>
    <submittedName>
        <fullName evidence="3">Myo-inositol-1-phosphate synthase</fullName>
    </submittedName>
</protein>
<dbReference type="GO" id="GO:0004512">
    <property type="term" value="F:inositol-3-phosphate synthase activity"/>
    <property type="evidence" value="ECO:0007669"/>
    <property type="project" value="InterPro"/>
</dbReference>
<gene>
    <name evidence="3" type="ORF">HA299_05645</name>
</gene>
<evidence type="ECO:0000313" key="3">
    <source>
        <dbReference type="EMBL" id="HIH70074.1"/>
    </source>
</evidence>
<dbReference type="AlphaFoldDB" id="A0A832RXB4"/>
<reference evidence="3" key="1">
    <citation type="journal article" date="2020" name="bioRxiv">
        <title>A rank-normalized archaeal taxonomy based on genome phylogeny resolves widespread incomplete and uneven classifications.</title>
        <authorList>
            <person name="Rinke C."/>
            <person name="Chuvochina M."/>
            <person name="Mussig A.J."/>
            <person name="Chaumeil P.-A."/>
            <person name="Waite D.W."/>
            <person name="Whitman W.B."/>
            <person name="Parks D.H."/>
            <person name="Hugenholtz P."/>
        </authorList>
    </citation>
    <scope>NUCLEOTIDE SEQUENCE</scope>
    <source>
        <strain evidence="3">UBA12518</strain>
    </source>
</reference>
<dbReference type="Gene3D" id="3.30.360.10">
    <property type="entry name" value="Dihydrodipicolinate Reductase, domain 2"/>
    <property type="match status" value="1"/>
</dbReference>
<sequence>MKMWLVGAYGIVSTTAMLGAKAIENGSLSDTTGLVSELPIFEEVRKCTPLRFEFGGHDIRSLPSAYEATLEHWEHNRHFDGGLLEAAAQDLRKVKAAKGTALNCGSGIKELSHSLKVEKSQGGVSVGLQTLEDEGLTLREIVERLLDDMARFSDRETVVINLASTEPMVGYEPKYHETLDRFETMLDEDVRECVSASMLYAYAALKNGLPYVNFTPSTGSNIPALRQLAEEMGVPHAGNDGKTGETLVKTTLAPMFSYRNLKVLGWMGYNILGDYDGVVLSHSDNKQSKVKSKDAVLEKMLGYPPHTITEIDYFPSLVDNKTAFDFIHFKGFLGTTMKMYFIWDAIDAIVAAPLVIDLARFMLFAKSKGCRGVIKELAFFFKSPMDTRIVNTHAQYEMLKGWYSELAD</sequence>
<feature type="domain" description="Myo-inositol-1-phosphate synthase GAPDH-like" evidence="2">
    <location>
        <begin position="244"/>
        <end position="347"/>
    </location>
</feature>
<organism evidence="3 4">
    <name type="scientific">Methermicoccus shengliensis</name>
    <dbReference type="NCBI Taxonomy" id="660064"/>
    <lineage>
        <taxon>Archaea</taxon>
        <taxon>Methanobacteriati</taxon>
        <taxon>Methanobacteriota</taxon>
        <taxon>Stenosarchaea group</taxon>
        <taxon>Methanomicrobia</taxon>
        <taxon>Methanosarcinales</taxon>
        <taxon>Methermicoccaceae</taxon>
        <taxon>Methermicoccus</taxon>
    </lineage>
</organism>
<dbReference type="PIRSF" id="PIRSF015578">
    <property type="entry name" value="Myoinos-ppht_syn"/>
    <property type="match status" value="1"/>
</dbReference>
<proteinExistence type="inferred from homology"/>
<dbReference type="InterPro" id="IPR013021">
    <property type="entry name" value="Myo-inos-1-P_Synthase_GAPDH"/>
</dbReference>
<dbReference type="PANTHER" id="PTHR11510">
    <property type="entry name" value="MYO-INOSITOL-1 PHOSPHATE SYNTHASE"/>
    <property type="match status" value="1"/>
</dbReference>
<comment type="similarity">
    <text evidence="1">Belongs to the myo-inositol 1-phosphate synthase family.</text>
</comment>
<dbReference type="InterPro" id="IPR036291">
    <property type="entry name" value="NAD(P)-bd_dom_sf"/>
</dbReference>
<dbReference type="GO" id="GO:0006021">
    <property type="term" value="P:inositol biosynthetic process"/>
    <property type="evidence" value="ECO:0007669"/>
    <property type="project" value="InterPro"/>
</dbReference>
<name>A0A832RXB4_9EURY</name>
<dbReference type="Pfam" id="PF01658">
    <property type="entry name" value="Inos-1-P_synth"/>
    <property type="match status" value="1"/>
</dbReference>
<dbReference type="Pfam" id="PF07994">
    <property type="entry name" value="NAD_binding_5"/>
    <property type="match status" value="1"/>
</dbReference>
<accession>A0A832RXB4</accession>
<evidence type="ECO:0000256" key="1">
    <source>
        <dbReference type="ARBA" id="ARBA00010813"/>
    </source>
</evidence>